<name>A0A6C0HKN1_9ZZZZ</name>
<accession>A0A6C0HKN1</accession>
<dbReference type="SUPFAM" id="SSF48403">
    <property type="entry name" value="Ankyrin repeat"/>
    <property type="match status" value="1"/>
</dbReference>
<dbReference type="EMBL" id="MN739979">
    <property type="protein sequence ID" value="QHT81221.1"/>
    <property type="molecule type" value="Genomic_DNA"/>
</dbReference>
<evidence type="ECO:0000313" key="5">
    <source>
        <dbReference type="EMBL" id="QHT81221.1"/>
    </source>
</evidence>
<dbReference type="InterPro" id="IPR002110">
    <property type="entry name" value="Ankyrin_rpt"/>
</dbReference>
<feature type="compositionally biased region" description="Low complexity" evidence="3">
    <location>
        <begin position="627"/>
        <end position="644"/>
    </location>
</feature>
<dbReference type="PROSITE" id="PS50088">
    <property type="entry name" value="ANK_REPEAT"/>
    <property type="match status" value="3"/>
</dbReference>
<keyword evidence="2" id="KW-0040">ANK repeat</keyword>
<feature type="region of interest" description="Disordered" evidence="3">
    <location>
        <begin position="411"/>
        <end position="434"/>
    </location>
</feature>
<keyword evidence="1" id="KW-0677">Repeat</keyword>
<dbReference type="Pfam" id="PF12796">
    <property type="entry name" value="Ank_2"/>
    <property type="match status" value="1"/>
</dbReference>
<reference evidence="5" key="1">
    <citation type="journal article" date="2020" name="Nature">
        <title>Giant virus diversity and host interactions through global metagenomics.</title>
        <authorList>
            <person name="Schulz F."/>
            <person name="Roux S."/>
            <person name="Paez-Espino D."/>
            <person name="Jungbluth S."/>
            <person name="Walsh D.A."/>
            <person name="Denef V.J."/>
            <person name="McMahon K.D."/>
            <person name="Konstantinidis K.T."/>
            <person name="Eloe-Fadrosh E.A."/>
            <person name="Kyrpides N.C."/>
            <person name="Woyke T."/>
        </authorList>
    </citation>
    <scope>NUCLEOTIDE SEQUENCE</scope>
    <source>
        <strain evidence="5">GVMAG-M-3300023184-13</strain>
    </source>
</reference>
<evidence type="ECO:0000256" key="1">
    <source>
        <dbReference type="ARBA" id="ARBA00022737"/>
    </source>
</evidence>
<dbReference type="InterPro" id="IPR036770">
    <property type="entry name" value="Ankyrin_rpt-contain_sf"/>
</dbReference>
<dbReference type="SMART" id="SM00248">
    <property type="entry name" value="ANK"/>
    <property type="match status" value="5"/>
</dbReference>
<evidence type="ECO:0000256" key="4">
    <source>
        <dbReference type="SAM" id="Phobius"/>
    </source>
</evidence>
<dbReference type="PROSITE" id="PS50297">
    <property type="entry name" value="ANK_REP_REGION"/>
    <property type="match status" value="2"/>
</dbReference>
<sequence>MILNISKYTTNIIYINCNNREIMDTFLKLTSNKANKNCNCITPFYINDITGINPNTGGDYTDDDRNIVKSSMYRISNARGCNVGVCCDPNDPFTSIDQTFMDQFKQTYPKVMPIYNGTLLNSIKLSTKSQVKQSGWQVPTPYLVCKVTKATIVPTSDPTLFTATNLVQDCFSDSCTDVEKMSLQNLISKTKTEMQEYTYMDDAAVATAIRDGNTDGVKQFIRKYNSVDAPLTFDDYNNRMLHIAAMSTNKNIMTIIDLLIKLKANINIRNKNNETPLHLALSSKNTAVANRLISVGANLTITNNLGETPIFYAIKSGDIGLVRMLYNAGAPLLVVDNKGNNLIHYAIIHVKSNGTGLSNLSNPSNLTQIQSIKSTIIKFLLDNGVNSEATNNAGLTPLELVKKRIDKYDKSTPEEIKGDNDCNGDDGGDDGDDDSNFINQVKEAFFNIKPVREFFQGANIADVSKMTPDQISLMEIQTMLFNNVIRNNPSKYSGYINVGDLPAGSPIDVLDTVCVGGTNTGNEDSTTCNANGGQIVKIKNKTTLVKLELLPEKQSAIDTVKQCDLYFKKIGDKFPIGTSPQSVSSYNQLAMGAIPTNENNIITAPTAGITYNVGNSSNNTVVRKSIQDTTTQDTTTQDTTTQDTTQDKDTTTQPTIQASIPTEHPVISADQIASGKQAAINNATRLATSTTASNSISSSISKTASSAVSFINNNIWIFGIIILIILIALGVRAFILMRGSTLSS</sequence>
<protein>
    <submittedName>
        <fullName evidence="5">Uncharacterized protein</fullName>
    </submittedName>
</protein>
<organism evidence="5">
    <name type="scientific">viral metagenome</name>
    <dbReference type="NCBI Taxonomy" id="1070528"/>
    <lineage>
        <taxon>unclassified sequences</taxon>
        <taxon>metagenomes</taxon>
        <taxon>organismal metagenomes</taxon>
    </lineage>
</organism>
<dbReference type="PANTHER" id="PTHR24198">
    <property type="entry name" value="ANKYRIN REPEAT AND PROTEIN KINASE DOMAIN-CONTAINING PROTEIN"/>
    <property type="match status" value="1"/>
</dbReference>
<feature type="region of interest" description="Disordered" evidence="3">
    <location>
        <begin position="626"/>
        <end position="659"/>
    </location>
</feature>
<proteinExistence type="predicted"/>
<keyword evidence="4" id="KW-0812">Transmembrane</keyword>
<feature type="compositionally biased region" description="Basic and acidic residues" evidence="3">
    <location>
        <begin position="411"/>
        <end position="420"/>
    </location>
</feature>
<feature type="transmembrane region" description="Helical" evidence="4">
    <location>
        <begin position="715"/>
        <end position="735"/>
    </location>
</feature>
<dbReference type="AlphaFoldDB" id="A0A6C0HKN1"/>
<dbReference type="Gene3D" id="1.25.40.20">
    <property type="entry name" value="Ankyrin repeat-containing domain"/>
    <property type="match status" value="1"/>
</dbReference>
<evidence type="ECO:0000256" key="3">
    <source>
        <dbReference type="SAM" id="MobiDB-lite"/>
    </source>
</evidence>
<dbReference type="PANTHER" id="PTHR24198:SF165">
    <property type="entry name" value="ANKYRIN REPEAT-CONTAINING PROTEIN-RELATED"/>
    <property type="match status" value="1"/>
</dbReference>
<keyword evidence="4" id="KW-0472">Membrane</keyword>
<feature type="compositionally biased region" description="Acidic residues" evidence="3">
    <location>
        <begin position="422"/>
        <end position="434"/>
    </location>
</feature>
<keyword evidence="4" id="KW-1133">Transmembrane helix</keyword>
<evidence type="ECO:0000256" key="2">
    <source>
        <dbReference type="ARBA" id="ARBA00023043"/>
    </source>
</evidence>